<protein>
    <recommendedName>
        <fullName evidence="11">Cytochrome b-c1 complex subunit 8</fullName>
    </recommendedName>
    <alternativeName>
        <fullName evidence="11">Complex III subunit 8</fullName>
    </alternativeName>
</protein>
<dbReference type="InterPro" id="IPR004205">
    <property type="entry name" value="Cyt_bc1_su8"/>
</dbReference>
<evidence type="ECO:0000256" key="8">
    <source>
        <dbReference type="ARBA" id="ARBA00022989"/>
    </source>
</evidence>
<comment type="similarity">
    <text evidence="2 11">Belongs to the UQCRQ/QCR8 family.</text>
</comment>
<dbReference type="PANTHER" id="PTHR12119">
    <property type="entry name" value="UBIQUINOL-CYTOCHROME C REDUCTASE COMPLEX UBIQUINONE-BINDING PROTEIN QP-C"/>
    <property type="match status" value="1"/>
</dbReference>
<evidence type="ECO:0000256" key="1">
    <source>
        <dbReference type="ARBA" id="ARBA00004434"/>
    </source>
</evidence>
<dbReference type="OrthoDB" id="6683853at2759"/>
<dbReference type="Pfam" id="PF02939">
    <property type="entry name" value="UcrQ"/>
    <property type="match status" value="1"/>
</dbReference>
<dbReference type="InParanoid" id="A0A7J6JPX1"/>
<evidence type="ECO:0000313" key="13">
    <source>
        <dbReference type="Proteomes" id="UP000011096"/>
    </source>
</evidence>
<dbReference type="GO" id="GO:0006122">
    <property type="term" value="P:mitochondrial electron transport, ubiquinol to cytochrome c"/>
    <property type="evidence" value="ECO:0007669"/>
    <property type="project" value="UniProtKB-UniRule"/>
</dbReference>
<evidence type="ECO:0000256" key="11">
    <source>
        <dbReference type="RuleBase" id="RU368118"/>
    </source>
</evidence>
<keyword evidence="3 11" id="KW-0813">Transport</keyword>
<dbReference type="FunCoup" id="A0A7J6JPX1">
    <property type="interactions" value="76"/>
</dbReference>
<keyword evidence="7 11" id="KW-0249">Electron transport</keyword>
<comment type="caution">
    <text evidence="12">The sequence shown here is derived from an EMBL/GenBank/DDBJ whole genome shotgun (WGS) entry which is preliminary data.</text>
</comment>
<dbReference type="RefSeq" id="XP_066009959.1">
    <property type="nucleotide sequence ID" value="XM_066150753.1"/>
</dbReference>
<dbReference type="SUPFAM" id="SSF81508">
    <property type="entry name" value="Ubiquinone-binding protein QP-C of cytochrome bc1 complex (Ubiquinol-cytochrome c reductase)"/>
    <property type="match status" value="1"/>
</dbReference>
<dbReference type="Proteomes" id="UP000011096">
    <property type="component" value="Unassembled WGS sequence"/>
</dbReference>
<keyword evidence="9 11" id="KW-0496">Mitochondrion</keyword>
<reference evidence="12 13" key="1">
    <citation type="submission" date="2012-08" db="EMBL/GenBank/DDBJ databases">
        <authorList>
            <person name="Gan P.H.P."/>
            <person name="Ikeda K."/>
            <person name="Irieda H."/>
            <person name="Narusaka M."/>
            <person name="O'Connell R.J."/>
            <person name="Narusaka Y."/>
            <person name="Takano Y."/>
            <person name="Kubo Y."/>
            <person name="Shirasu K."/>
        </authorList>
    </citation>
    <scope>NUCLEOTIDE SEQUENCE [LARGE SCALE GENOMIC DNA]</scope>
    <source>
        <strain evidence="12 13">Nara gc5</strain>
    </source>
</reference>
<keyword evidence="5 11" id="KW-0812">Transmembrane</keyword>
<comment type="function">
    <text evidence="11">Component of the ubiquinol-cytochrome c oxidoreductase, a multisubunit transmembrane complex that is part of the mitochondrial electron transport chain which drives oxidative phosphorylation. The complex plays an important role in the uptake of multiple carbon sources present in different host niches.</text>
</comment>
<dbReference type="GO" id="GO:0045275">
    <property type="term" value="C:respiratory chain complex III"/>
    <property type="evidence" value="ECO:0007669"/>
    <property type="project" value="UniProtKB-UniRule"/>
</dbReference>
<evidence type="ECO:0000256" key="3">
    <source>
        <dbReference type="ARBA" id="ARBA00022448"/>
    </source>
</evidence>
<keyword evidence="4 11" id="KW-0679">Respiratory chain</keyword>
<dbReference type="EMBL" id="ANPB02000001">
    <property type="protein sequence ID" value="KAF4492784.1"/>
    <property type="molecule type" value="Genomic_DNA"/>
</dbReference>
<evidence type="ECO:0000256" key="10">
    <source>
        <dbReference type="ARBA" id="ARBA00023136"/>
    </source>
</evidence>
<proteinExistence type="inferred from homology"/>
<evidence type="ECO:0000256" key="4">
    <source>
        <dbReference type="ARBA" id="ARBA00022660"/>
    </source>
</evidence>
<sequence>MRPTQILQSGPHVPVGRYGVWKGWWGSIGGQKQSGIITYGIAPNRLNPLAGVAHNAVFNLWRRFASQFWYVAPPMVAGWYVMYWADER</sequence>
<reference evidence="12 13" key="2">
    <citation type="submission" date="2020-04" db="EMBL/GenBank/DDBJ databases">
        <title>Genome sequencing and assembly of multiple isolates from the Colletotrichum gloeosporioides species complex.</title>
        <authorList>
            <person name="Gan P."/>
            <person name="Shirasu K."/>
        </authorList>
    </citation>
    <scope>NUCLEOTIDE SEQUENCE [LARGE SCALE GENOMIC DNA]</scope>
    <source>
        <strain evidence="12 13">Nara gc5</strain>
    </source>
</reference>
<dbReference type="AlphaFoldDB" id="A0A7J6JPX1"/>
<keyword evidence="13" id="KW-1185">Reference proteome</keyword>
<evidence type="ECO:0000256" key="2">
    <source>
        <dbReference type="ARBA" id="ARBA00007668"/>
    </source>
</evidence>
<evidence type="ECO:0000256" key="7">
    <source>
        <dbReference type="ARBA" id="ARBA00022982"/>
    </source>
</evidence>
<comment type="subunit">
    <text evidence="11">Component of the ubiquinol-cytochrome c oxidoreductase (cytochrome b-c1 complex, complex III, CIII), a multisubunit enzyme composed of 3 respiratory subunits cytochrome b, cytochrome c1 and Rieske protein, 2 core protein subunits, and additional low-molecular weight protein subunits. The complex exists as an obligatory dimer and forms supercomplexes (SCs) in the inner mitochondrial membrane with cytochrome c oxidase (complex IV, CIV).</text>
</comment>
<feature type="transmembrane region" description="Helical" evidence="11">
    <location>
        <begin position="68"/>
        <end position="85"/>
    </location>
</feature>
<evidence type="ECO:0000256" key="9">
    <source>
        <dbReference type="ARBA" id="ARBA00023128"/>
    </source>
</evidence>
<dbReference type="Gene3D" id="1.20.5.210">
    <property type="entry name" value="Cytochrome b-c1 complex subunit 8"/>
    <property type="match status" value="1"/>
</dbReference>
<dbReference type="GO" id="GO:0005743">
    <property type="term" value="C:mitochondrial inner membrane"/>
    <property type="evidence" value="ECO:0007669"/>
    <property type="project" value="UniProtKB-SubCell"/>
</dbReference>
<organism evidence="12 13">
    <name type="scientific">Colletotrichum fructicola (strain Nara gc5)</name>
    <name type="common">Anthracnose fungus</name>
    <name type="synonym">Colletotrichum gloeosporioides (strain Nara gc5)</name>
    <dbReference type="NCBI Taxonomy" id="1213859"/>
    <lineage>
        <taxon>Eukaryota</taxon>
        <taxon>Fungi</taxon>
        <taxon>Dikarya</taxon>
        <taxon>Ascomycota</taxon>
        <taxon>Pezizomycotina</taxon>
        <taxon>Sordariomycetes</taxon>
        <taxon>Hypocreomycetidae</taxon>
        <taxon>Glomerellales</taxon>
        <taxon>Glomerellaceae</taxon>
        <taxon>Colletotrichum</taxon>
        <taxon>Colletotrichum gloeosporioides species complex</taxon>
    </lineage>
</organism>
<evidence type="ECO:0000256" key="5">
    <source>
        <dbReference type="ARBA" id="ARBA00022692"/>
    </source>
</evidence>
<dbReference type="GeneID" id="90979595"/>
<keyword evidence="8 11" id="KW-1133">Transmembrane helix</keyword>
<evidence type="ECO:0000256" key="6">
    <source>
        <dbReference type="ARBA" id="ARBA00022792"/>
    </source>
</evidence>
<evidence type="ECO:0000313" key="12">
    <source>
        <dbReference type="EMBL" id="KAF4492784.1"/>
    </source>
</evidence>
<dbReference type="InterPro" id="IPR036642">
    <property type="entry name" value="Cyt_bc1_su8_sf"/>
</dbReference>
<keyword evidence="10 11" id="KW-0472">Membrane</keyword>
<keyword evidence="6 11" id="KW-0999">Mitochondrion inner membrane</keyword>
<accession>A0A7J6JPX1</accession>
<name>A0A7J6JPX1_COLFN</name>
<comment type="subcellular location">
    <subcellularLocation>
        <location evidence="1 11">Mitochondrion inner membrane</location>
        <topology evidence="1 11">Single-pass membrane protein</topology>
    </subcellularLocation>
</comment>
<dbReference type="PANTHER" id="PTHR12119:SF2">
    <property type="entry name" value="CYTOCHROME B-C1 COMPLEX SUBUNIT 8"/>
    <property type="match status" value="1"/>
</dbReference>
<gene>
    <name evidence="12" type="primary">qcr-8-0</name>
    <name evidence="12" type="ORF">CGGC5_v000995</name>
</gene>